<keyword evidence="2" id="KW-0808">Transferase</keyword>
<evidence type="ECO:0000259" key="4">
    <source>
        <dbReference type="Pfam" id="PF00891"/>
    </source>
</evidence>
<dbReference type="SUPFAM" id="SSF53335">
    <property type="entry name" value="S-adenosyl-L-methionine-dependent methyltransferases"/>
    <property type="match status" value="1"/>
</dbReference>
<dbReference type="AlphaFoldDB" id="A0A9P9JR04"/>
<organism evidence="5 6">
    <name type="scientific">Fusarium solani</name>
    <name type="common">Filamentous fungus</name>
    <dbReference type="NCBI Taxonomy" id="169388"/>
    <lineage>
        <taxon>Eukaryota</taxon>
        <taxon>Fungi</taxon>
        <taxon>Dikarya</taxon>
        <taxon>Ascomycota</taxon>
        <taxon>Pezizomycotina</taxon>
        <taxon>Sordariomycetes</taxon>
        <taxon>Hypocreomycetidae</taxon>
        <taxon>Hypocreales</taxon>
        <taxon>Nectriaceae</taxon>
        <taxon>Fusarium</taxon>
        <taxon>Fusarium solani species complex</taxon>
    </lineage>
</organism>
<dbReference type="InterPro" id="IPR036388">
    <property type="entry name" value="WH-like_DNA-bd_sf"/>
</dbReference>
<proteinExistence type="predicted"/>
<dbReference type="OrthoDB" id="3340390at2759"/>
<dbReference type="Gene3D" id="1.10.10.10">
    <property type="entry name" value="Winged helix-like DNA-binding domain superfamily/Winged helix DNA-binding domain"/>
    <property type="match status" value="1"/>
</dbReference>
<gene>
    <name evidence="5" type="ORF">B0J15DRAFT_577283</name>
</gene>
<name>A0A9P9JR04_FUSSL</name>
<dbReference type="GO" id="GO:0008171">
    <property type="term" value="F:O-methyltransferase activity"/>
    <property type="evidence" value="ECO:0007669"/>
    <property type="project" value="InterPro"/>
</dbReference>
<comment type="caution">
    <text evidence="5">The sequence shown here is derived from an EMBL/GenBank/DDBJ whole genome shotgun (WGS) entry which is preliminary data.</text>
</comment>
<evidence type="ECO:0000256" key="3">
    <source>
        <dbReference type="ARBA" id="ARBA00022691"/>
    </source>
</evidence>
<reference evidence="5" key="1">
    <citation type="journal article" date="2021" name="Nat. Commun.">
        <title>Genetic determinants of endophytism in the Arabidopsis root mycobiome.</title>
        <authorList>
            <person name="Mesny F."/>
            <person name="Miyauchi S."/>
            <person name="Thiergart T."/>
            <person name="Pickel B."/>
            <person name="Atanasova L."/>
            <person name="Karlsson M."/>
            <person name="Huettel B."/>
            <person name="Barry K.W."/>
            <person name="Haridas S."/>
            <person name="Chen C."/>
            <person name="Bauer D."/>
            <person name="Andreopoulos W."/>
            <person name="Pangilinan J."/>
            <person name="LaButti K."/>
            <person name="Riley R."/>
            <person name="Lipzen A."/>
            <person name="Clum A."/>
            <person name="Drula E."/>
            <person name="Henrissat B."/>
            <person name="Kohler A."/>
            <person name="Grigoriev I.V."/>
            <person name="Martin F.M."/>
            <person name="Hacquard S."/>
        </authorList>
    </citation>
    <scope>NUCLEOTIDE SEQUENCE</scope>
    <source>
        <strain evidence="5">FSSC 5 MPI-SDFR-AT-0091</strain>
    </source>
</reference>
<feature type="domain" description="O-methyltransferase C-terminal" evidence="4">
    <location>
        <begin position="247"/>
        <end position="388"/>
    </location>
</feature>
<dbReference type="EMBL" id="JAGTJS010000042">
    <property type="protein sequence ID" value="KAH7229961.1"/>
    <property type="molecule type" value="Genomic_DNA"/>
</dbReference>
<evidence type="ECO:0000256" key="2">
    <source>
        <dbReference type="ARBA" id="ARBA00022679"/>
    </source>
</evidence>
<keyword evidence="6" id="KW-1185">Reference proteome</keyword>
<accession>A0A9P9JR04</accession>
<dbReference type="InterPro" id="IPR036390">
    <property type="entry name" value="WH_DNA-bd_sf"/>
</dbReference>
<dbReference type="PANTHER" id="PTHR43712">
    <property type="entry name" value="PUTATIVE (AFU_ORTHOLOGUE AFUA_4G14580)-RELATED"/>
    <property type="match status" value="1"/>
</dbReference>
<dbReference type="Proteomes" id="UP000736672">
    <property type="component" value="Unassembled WGS sequence"/>
</dbReference>
<dbReference type="InterPro" id="IPR016461">
    <property type="entry name" value="COMT-like"/>
</dbReference>
<keyword evidence="3" id="KW-0949">S-adenosyl-L-methionine</keyword>
<evidence type="ECO:0000313" key="5">
    <source>
        <dbReference type="EMBL" id="KAH7229961.1"/>
    </source>
</evidence>
<keyword evidence="1 5" id="KW-0489">Methyltransferase</keyword>
<sequence>MSGSSRSAVELSIVTAPNDITAVSSLLVELKKSYKLLPTKGDEGRKDLLLLARTLVQSLETPRETMAKHCWAQTAAFSALISGVEVKLWKRMADNGDRPQSVHELAEDLRVDPLLLGRMMRHLGAMGYITETGQDEYKPTNYSKALSLDIIGNGYLATLSSTSAAMIRFHEFARRRGFENPDDASDTSLMMAYDMKLDVFGWLQALGRGSHFNDHMAGYRQGRTPWMDSSIYPVQSRLVDGADMSSDAPFLVDIGGNRGHDLQEFQQYYPNTPGKLYLQDMEAVISTIGSLSPSITPMCYDFHTEQPIKGARAYYIHSCLHNWPDSVCRSILSRISAAMKPGYSRLLINEYVIPAAGAHWEATSLDLMMMSLMSSRERTEDDWRGLIEGVNGLKIVRFWHGPKGVESVIECELVEEESRG</sequence>
<dbReference type="InterPro" id="IPR029063">
    <property type="entry name" value="SAM-dependent_MTases_sf"/>
</dbReference>
<dbReference type="Pfam" id="PF00891">
    <property type="entry name" value="Methyltransf_2"/>
    <property type="match status" value="1"/>
</dbReference>
<evidence type="ECO:0000256" key="1">
    <source>
        <dbReference type="ARBA" id="ARBA00022603"/>
    </source>
</evidence>
<evidence type="ECO:0000313" key="6">
    <source>
        <dbReference type="Proteomes" id="UP000736672"/>
    </source>
</evidence>
<dbReference type="InterPro" id="IPR001077">
    <property type="entry name" value="COMT_C"/>
</dbReference>
<dbReference type="PANTHER" id="PTHR43712:SF17">
    <property type="entry name" value="O-METHYLTRANSFERASE"/>
    <property type="match status" value="1"/>
</dbReference>
<dbReference type="SUPFAM" id="SSF46785">
    <property type="entry name" value="Winged helix' DNA-binding domain"/>
    <property type="match status" value="1"/>
</dbReference>
<protein>
    <submittedName>
        <fullName evidence="5">S-adenosyl-L-methionine-dependent methyltransferase</fullName>
    </submittedName>
</protein>
<dbReference type="Gene3D" id="3.40.50.150">
    <property type="entry name" value="Vaccinia Virus protein VP39"/>
    <property type="match status" value="1"/>
</dbReference>
<dbReference type="GO" id="GO:0032259">
    <property type="term" value="P:methylation"/>
    <property type="evidence" value="ECO:0007669"/>
    <property type="project" value="UniProtKB-KW"/>
</dbReference>
<dbReference type="PROSITE" id="PS51683">
    <property type="entry name" value="SAM_OMT_II"/>
    <property type="match status" value="1"/>
</dbReference>